<protein>
    <submittedName>
        <fullName evidence="2">HDC01725</fullName>
    </submittedName>
</protein>
<reference evidence="2" key="1">
    <citation type="journal article" date="2003" name="Genome Biol.">
        <title>An integrated gene annotation and transcriptional profiling approach towards the full gene content of the Drosophila genome.</title>
        <authorList>
            <person name="Hild M."/>
            <person name="Beckmann B."/>
            <person name="Haas S.A."/>
            <person name="Koch B."/>
            <person name="Solovyev V."/>
            <person name="Busold C."/>
            <person name="Fellenberg K."/>
            <person name="Boutros M."/>
            <person name="Vingron M."/>
            <person name="Sauer F."/>
            <person name="Hoheisel J.D."/>
            <person name="Paro R."/>
        </authorList>
    </citation>
    <scope>NUCLEOTIDE SEQUENCE</scope>
</reference>
<gene>
    <name evidence="2" type="ORF">HDC01725</name>
</gene>
<sequence>MQMRMQGTGDGHHESGFRIQDPGTANSVRRQTLRAGGSCWRTRKVATPRNIPTHSRWNYAVPGEAIPTIGNPDFPPLQLLPFDPQHSHRFAYVHASNSCTTH</sequence>
<proteinExistence type="predicted"/>
<dbReference type="AlphaFoldDB" id="Q6IHQ1"/>
<dbReference type="EMBL" id="BK003365">
    <property type="protein sequence ID" value="DAA03564.1"/>
    <property type="molecule type" value="Genomic_DNA"/>
</dbReference>
<feature type="region of interest" description="Disordered" evidence="1">
    <location>
        <begin position="1"/>
        <end position="35"/>
    </location>
</feature>
<accession>Q6IHQ1</accession>
<evidence type="ECO:0000256" key="1">
    <source>
        <dbReference type="SAM" id="MobiDB-lite"/>
    </source>
</evidence>
<organism evidence="2">
    <name type="scientific">Drosophila melanogaster</name>
    <name type="common">Fruit fly</name>
    <dbReference type="NCBI Taxonomy" id="7227"/>
    <lineage>
        <taxon>Eukaryota</taxon>
        <taxon>Metazoa</taxon>
        <taxon>Ecdysozoa</taxon>
        <taxon>Arthropoda</taxon>
        <taxon>Hexapoda</taxon>
        <taxon>Insecta</taxon>
        <taxon>Pterygota</taxon>
        <taxon>Neoptera</taxon>
        <taxon>Endopterygota</taxon>
        <taxon>Diptera</taxon>
        <taxon>Brachycera</taxon>
        <taxon>Muscomorpha</taxon>
        <taxon>Ephydroidea</taxon>
        <taxon>Drosophilidae</taxon>
        <taxon>Drosophila</taxon>
        <taxon>Sophophora</taxon>
    </lineage>
</organism>
<evidence type="ECO:0000313" key="2">
    <source>
        <dbReference type="EMBL" id="DAA03564.1"/>
    </source>
</evidence>
<name>Q6IHQ1_DROME</name>